<dbReference type="EMBL" id="PNFZ01000002">
    <property type="protein sequence ID" value="PMB98858.1"/>
    <property type="molecule type" value="Genomic_DNA"/>
</dbReference>
<dbReference type="OrthoDB" id="9789941at2"/>
<proteinExistence type="predicted"/>
<dbReference type="AlphaFoldDB" id="A0A2N6PJK8"/>
<dbReference type="Proteomes" id="UP000235703">
    <property type="component" value="Unassembled WGS sequence"/>
</dbReference>
<accession>A0A2N6PJK8</accession>
<gene>
    <name evidence="2" type="ORF">CJ198_06070</name>
</gene>
<comment type="caution">
    <text evidence="2">The sequence shown here is derived from an EMBL/GenBank/DDBJ whole genome shotgun (WGS) entry which is preliminary data.</text>
</comment>
<reference evidence="2 3" key="1">
    <citation type="submission" date="2017-09" db="EMBL/GenBank/DDBJ databases">
        <title>Bacterial strain isolated from the female urinary microbiota.</title>
        <authorList>
            <person name="Thomas-White K."/>
            <person name="Kumar N."/>
            <person name="Forster S."/>
            <person name="Putonti C."/>
            <person name="Lawley T."/>
            <person name="Wolfe A.J."/>
        </authorList>
    </citation>
    <scope>NUCLEOTIDE SEQUENCE [LARGE SCALE GENOMIC DNA]</scope>
    <source>
        <strain evidence="2 3">UMB0680</strain>
    </source>
</reference>
<evidence type="ECO:0000313" key="3">
    <source>
        <dbReference type="Proteomes" id="UP000235703"/>
    </source>
</evidence>
<name>A0A2N6PJK8_9MICO</name>
<protein>
    <recommendedName>
        <fullName evidence="1">Peptidase C39-like domain-containing protein</fullName>
    </recommendedName>
</protein>
<evidence type="ECO:0000259" key="1">
    <source>
        <dbReference type="Pfam" id="PF13529"/>
    </source>
</evidence>
<dbReference type="Gene3D" id="3.90.70.10">
    <property type="entry name" value="Cysteine proteinases"/>
    <property type="match status" value="1"/>
</dbReference>
<sequence>MIHQPSAESGGCMAGRASFSASSIRSSAQFSDHGLPHPRWESATLSGMVSDAVTRVRLHVAPCTQIIPFWHIDTPAGTAAEIRLRAAPEAGAGFSPWVSLARWSSAEPGVSTTLPDQHVHGLRTDADTVTVETTELGGSARVIDLEVRAVPVAEVPVAEANPAAASGAETITVHWIDALTGPAAPPRSEITASAPGGRDIDHRLPAISQHACGTLEGYAQADSWCSPTALTMVMEWLTGTRAGADIAGTDVADRPANEDAPARVQPAILGVWDTEFAGAGNWAFNVAWANTCGFDARLDALASLREAEELLAAGEVLIASVTFTTEQLPEAGYPTNGHLLIISGVTAEGDVRVHDPGRAIADGVRTVYPREAFEKAWLSAEGSGGLVYRIRNR</sequence>
<dbReference type="Pfam" id="PF13529">
    <property type="entry name" value="Peptidase_C39_2"/>
    <property type="match status" value="1"/>
</dbReference>
<keyword evidence="3" id="KW-1185">Reference proteome</keyword>
<feature type="domain" description="Peptidase C39-like" evidence="1">
    <location>
        <begin position="218"/>
        <end position="356"/>
    </location>
</feature>
<organism evidence="2 3">
    <name type="scientific">Brevibacterium luteolum</name>
    <dbReference type="NCBI Taxonomy" id="199591"/>
    <lineage>
        <taxon>Bacteria</taxon>
        <taxon>Bacillati</taxon>
        <taxon>Actinomycetota</taxon>
        <taxon>Actinomycetes</taxon>
        <taxon>Micrococcales</taxon>
        <taxon>Brevibacteriaceae</taxon>
        <taxon>Brevibacterium</taxon>
    </lineage>
</organism>
<dbReference type="InterPro" id="IPR039564">
    <property type="entry name" value="Peptidase_C39-like"/>
</dbReference>
<evidence type="ECO:0000313" key="2">
    <source>
        <dbReference type="EMBL" id="PMB98858.1"/>
    </source>
</evidence>